<sequence>MSPGVVTRVRRSSVVGALAASVVVIACACGAVTEGPTPASSTSAAPTTSQRLNSDQCRETPPKGQIDRSGSELRFHKGSIRVALDRIRPAADAPQANQANRTSVDTTDCLGFPRWGSPAPDVPPDTLLFVFKGPGTDGAQIEFNVGDLTGGVLPPVGPVRPTVGPLDKPIGATIGASVDGAYYQASRCSLSISAMSKKKAAASFTCPATTRSDSNPLAPDDDVSHDDPTESSTATGTSTGPTTKVVLSGWFSVEP</sequence>
<feature type="compositionally biased region" description="Polar residues" evidence="1">
    <location>
        <begin position="206"/>
        <end position="215"/>
    </location>
</feature>
<feature type="region of interest" description="Disordered" evidence="1">
    <location>
        <begin position="206"/>
        <end position="243"/>
    </location>
</feature>
<proteinExistence type="predicted"/>
<dbReference type="AlphaFoldDB" id="M0QMH6"/>
<accession>M0QMH6</accession>
<keyword evidence="2" id="KW-0732">Signal</keyword>
<protein>
    <recommendedName>
        <fullName evidence="5">Lipoprotein</fullName>
    </recommendedName>
</protein>
<evidence type="ECO:0008006" key="5">
    <source>
        <dbReference type="Google" id="ProtNLM"/>
    </source>
</evidence>
<dbReference type="Proteomes" id="UP000011666">
    <property type="component" value="Unassembled WGS sequence"/>
</dbReference>
<dbReference type="EMBL" id="BANX01000017">
    <property type="protein sequence ID" value="GAC68617.1"/>
    <property type="molecule type" value="Genomic_DNA"/>
</dbReference>
<dbReference type="eggNOG" id="ENOG5033V4K">
    <property type="taxonomic scope" value="Bacteria"/>
</dbReference>
<evidence type="ECO:0000256" key="2">
    <source>
        <dbReference type="SAM" id="SignalP"/>
    </source>
</evidence>
<reference evidence="3 4" key="1">
    <citation type="submission" date="2013-01" db="EMBL/GenBank/DDBJ databases">
        <title>Whole genome shotgun sequence of Gordonia soli NBRC 108243.</title>
        <authorList>
            <person name="Isaki-Nakamura S."/>
            <person name="Hosoyama A."/>
            <person name="Tsuchikane K."/>
            <person name="Ando Y."/>
            <person name="Baba S."/>
            <person name="Ohji S."/>
            <person name="Hamada M."/>
            <person name="Tamura T."/>
            <person name="Yamazoe A."/>
            <person name="Yamazaki S."/>
            <person name="Fujita N."/>
        </authorList>
    </citation>
    <scope>NUCLEOTIDE SEQUENCE [LARGE SCALE GENOMIC DNA]</scope>
    <source>
        <strain evidence="3 4">NBRC 108243</strain>
    </source>
</reference>
<feature type="compositionally biased region" description="Low complexity" evidence="1">
    <location>
        <begin position="36"/>
        <end position="49"/>
    </location>
</feature>
<evidence type="ECO:0000313" key="3">
    <source>
        <dbReference type="EMBL" id="GAC68617.1"/>
    </source>
</evidence>
<feature type="chain" id="PRO_5004003901" description="Lipoprotein" evidence="2">
    <location>
        <begin position="29"/>
        <end position="255"/>
    </location>
</feature>
<dbReference type="OrthoDB" id="4578175at2"/>
<name>M0QMH6_9ACTN</name>
<gene>
    <name evidence="3" type="ORF">GS4_17_00030</name>
</gene>
<feature type="compositionally biased region" description="Low complexity" evidence="1">
    <location>
        <begin position="230"/>
        <end position="243"/>
    </location>
</feature>
<comment type="caution">
    <text evidence="3">The sequence shown here is derived from an EMBL/GenBank/DDBJ whole genome shotgun (WGS) entry which is preliminary data.</text>
</comment>
<feature type="compositionally biased region" description="Basic and acidic residues" evidence="1">
    <location>
        <begin position="56"/>
        <end position="72"/>
    </location>
</feature>
<organism evidence="3 4">
    <name type="scientific">Gordonia soli NBRC 108243</name>
    <dbReference type="NCBI Taxonomy" id="1223545"/>
    <lineage>
        <taxon>Bacteria</taxon>
        <taxon>Bacillati</taxon>
        <taxon>Actinomycetota</taxon>
        <taxon>Actinomycetes</taxon>
        <taxon>Mycobacteriales</taxon>
        <taxon>Gordoniaceae</taxon>
        <taxon>Gordonia</taxon>
    </lineage>
</organism>
<feature type="region of interest" description="Disordered" evidence="1">
    <location>
        <begin position="35"/>
        <end position="72"/>
    </location>
</feature>
<evidence type="ECO:0000313" key="4">
    <source>
        <dbReference type="Proteomes" id="UP000011666"/>
    </source>
</evidence>
<feature type="signal peptide" evidence="2">
    <location>
        <begin position="1"/>
        <end position="28"/>
    </location>
</feature>
<evidence type="ECO:0000256" key="1">
    <source>
        <dbReference type="SAM" id="MobiDB-lite"/>
    </source>
</evidence>
<keyword evidence="4" id="KW-1185">Reference proteome</keyword>